<keyword evidence="4" id="KW-0488">Methylation</keyword>
<dbReference type="SMART" id="SM00175">
    <property type="entry name" value="RAB"/>
    <property type="match status" value="1"/>
</dbReference>
<dbReference type="NCBIfam" id="TIGR00231">
    <property type="entry name" value="small_GTP"/>
    <property type="match status" value="1"/>
</dbReference>
<dbReference type="PROSITE" id="PS51421">
    <property type="entry name" value="RAS"/>
    <property type="match status" value="1"/>
</dbReference>
<keyword evidence="3" id="KW-1003">Cell membrane</keyword>
<dbReference type="FunFam" id="3.40.50.300:FF:000983">
    <property type="entry name" value="Rho family GTPase"/>
    <property type="match status" value="1"/>
</dbReference>
<keyword evidence="5" id="KW-0547">Nucleotide-binding</keyword>
<dbReference type="InterPro" id="IPR005225">
    <property type="entry name" value="Small_GTP-bd"/>
</dbReference>
<reference evidence="10" key="2">
    <citation type="submission" date="2023-06" db="EMBL/GenBank/DDBJ databases">
        <authorList>
            <consortium name="Lawrence Berkeley National Laboratory"/>
            <person name="Haridas S."/>
            <person name="Hensen N."/>
            <person name="Bonometti L."/>
            <person name="Westerberg I."/>
            <person name="Brannstrom I.O."/>
            <person name="Guillou S."/>
            <person name="Cros-Aarteil S."/>
            <person name="Calhoun S."/>
            <person name="Kuo A."/>
            <person name="Mondo S."/>
            <person name="Pangilinan J."/>
            <person name="Riley R."/>
            <person name="Labutti K."/>
            <person name="Andreopoulos B."/>
            <person name="Lipzen A."/>
            <person name="Chen C."/>
            <person name="Yanf M."/>
            <person name="Daum C."/>
            <person name="Ng V."/>
            <person name="Clum A."/>
            <person name="Steindorff A."/>
            <person name="Ohm R."/>
            <person name="Martin F."/>
            <person name="Silar P."/>
            <person name="Natvig D."/>
            <person name="Lalanne C."/>
            <person name="Gautier V."/>
            <person name="Ament-Velasquez S.L."/>
            <person name="Kruys A."/>
            <person name="Hutchinson M.I."/>
            <person name="Powell A.J."/>
            <person name="Barry K."/>
            <person name="Miller A.N."/>
            <person name="Grigoriev I.V."/>
            <person name="Debuchy R."/>
            <person name="Gladieux P."/>
            <person name="Thoren M.H."/>
            <person name="Johannesson H."/>
        </authorList>
    </citation>
    <scope>NUCLEOTIDE SEQUENCE</scope>
    <source>
        <strain evidence="10">SMH4131-1</strain>
    </source>
</reference>
<comment type="caution">
    <text evidence="10">The sequence shown here is derived from an EMBL/GenBank/DDBJ whole genome shotgun (WGS) entry which is preliminary data.</text>
</comment>
<keyword evidence="7" id="KW-0472">Membrane</keyword>
<name>A0AAE0MH85_9PEZI</name>
<evidence type="ECO:0000256" key="2">
    <source>
        <dbReference type="ARBA" id="ARBA00010142"/>
    </source>
</evidence>
<keyword evidence="11" id="KW-1185">Reference proteome</keyword>
<protein>
    <submittedName>
        <fullName evidence="10">Rac-1</fullName>
    </submittedName>
</protein>
<evidence type="ECO:0000256" key="9">
    <source>
        <dbReference type="ARBA" id="ARBA00023289"/>
    </source>
</evidence>
<comment type="similarity">
    <text evidence="2">Belongs to the small GTPase superfamily. Rho family.</text>
</comment>
<reference evidence="10" key="1">
    <citation type="journal article" date="2023" name="Mol. Phylogenet. Evol.">
        <title>Genome-scale phylogeny and comparative genomics of the fungal order Sordariales.</title>
        <authorList>
            <person name="Hensen N."/>
            <person name="Bonometti L."/>
            <person name="Westerberg I."/>
            <person name="Brannstrom I.O."/>
            <person name="Guillou S."/>
            <person name="Cros-Aarteil S."/>
            <person name="Calhoun S."/>
            <person name="Haridas S."/>
            <person name="Kuo A."/>
            <person name="Mondo S."/>
            <person name="Pangilinan J."/>
            <person name="Riley R."/>
            <person name="LaButti K."/>
            <person name="Andreopoulos B."/>
            <person name="Lipzen A."/>
            <person name="Chen C."/>
            <person name="Yan M."/>
            <person name="Daum C."/>
            <person name="Ng V."/>
            <person name="Clum A."/>
            <person name="Steindorff A."/>
            <person name="Ohm R.A."/>
            <person name="Martin F."/>
            <person name="Silar P."/>
            <person name="Natvig D.O."/>
            <person name="Lalanne C."/>
            <person name="Gautier V."/>
            <person name="Ament-Velasquez S.L."/>
            <person name="Kruys A."/>
            <person name="Hutchinson M.I."/>
            <person name="Powell A.J."/>
            <person name="Barry K."/>
            <person name="Miller A.N."/>
            <person name="Grigoriev I.V."/>
            <person name="Debuchy R."/>
            <person name="Gladieux P."/>
            <person name="Hiltunen Thoren M."/>
            <person name="Johannesson H."/>
        </authorList>
    </citation>
    <scope>NUCLEOTIDE SEQUENCE</scope>
    <source>
        <strain evidence="10">SMH4131-1</strain>
    </source>
</reference>
<proteinExistence type="inferred from homology"/>
<evidence type="ECO:0000313" key="10">
    <source>
        <dbReference type="EMBL" id="KAK3332417.1"/>
    </source>
</evidence>
<accession>A0AAE0MH85</accession>
<dbReference type="PROSITE" id="PS51420">
    <property type="entry name" value="RHO"/>
    <property type="match status" value="1"/>
</dbReference>
<evidence type="ECO:0000256" key="1">
    <source>
        <dbReference type="ARBA" id="ARBA00004342"/>
    </source>
</evidence>
<dbReference type="PANTHER" id="PTHR24072">
    <property type="entry name" value="RHO FAMILY GTPASE"/>
    <property type="match status" value="1"/>
</dbReference>
<dbReference type="Proteomes" id="UP001286456">
    <property type="component" value="Unassembled WGS sequence"/>
</dbReference>
<evidence type="ECO:0000256" key="6">
    <source>
        <dbReference type="ARBA" id="ARBA00023134"/>
    </source>
</evidence>
<dbReference type="GO" id="GO:0007264">
    <property type="term" value="P:small GTPase-mediated signal transduction"/>
    <property type="evidence" value="ECO:0007669"/>
    <property type="project" value="InterPro"/>
</dbReference>
<dbReference type="SUPFAM" id="SSF52540">
    <property type="entry name" value="P-loop containing nucleoside triphosphate hydrolases"/>
    <property type="match status" value="1"/>
</dbReference>
<dbReference type="InterPro" id="IPR001806">
    <property type="entry name" value="Small_GTPase"/>
</dbReference>
<keyword evidence="8" id="KW-0449">Lipoprotein</keyword>
<dbReference type="EMBL" id="JAUEPO010000002">
    <property type="protein sequence ID" value="KAK3332417.1"/>
    <property type="molecule type" value="Genomic_DNA"/>
</dbReference>
<dbReference type="SMART" id="SM00174">
    <property type="entry name" value="RHO"/>
    <property type="match status" value="1"/>
</dbReference>
<evidence type="ECO:0000256" key="4">
    <source>
        <dbReference type="ARBA" id="ARBA00022481"/>
    </source>
</evidence>
<evidence type="ECO:0000256" key="8">
    <source>
        <dbReference type="ARBA" id="ARBA00023288"/>
    </source>
</evidence>
<dbReference type="Pfam" id="PF00071">
    <property type="entry name" value="Ras"/>
    <property type="match status" value="1"/>
</dbReference>
<dbReference type="Gene3D" id="3.40.50.300">
    <property type="entry name" value="P-loop containing nucleotide triphosphate hydrolases"/>
    <property type="match status" value="1"/>
</dbReference>
<dbReference type="PRINTS" id="PR00449">
    <property type="entry name" value="RASTRNSFRMNG"/>
</dbReference>
<feature type="non-terminal residue" evidence="10">
    <location>
        <position position="1"/>
    </location>
</feature>
<comment type="subcellular location">
    <subcellularLocation>
        <location evidence="1">Cell membrane</location>
        <topology evidence="1">Lipid-anchor</topology>
        <orientation evidence="1">Cytoplasmic side</orientation>
    </subcellularLocation>
</comment>
<keyword evidence="6" id="KW-0342">GTP-binding</keyword>
<dbReference type="GO" id="GO:0005525">
    <property type="term" value="F:GTP binding"/>
    <property type="evidence" value="ECO:0007669"/>
    <property type="project" value="UniProtKB-KW"/>
</dbReference>
<dbReference type="SMART" id="SM00173">
    <property type="entry name" value="RAS"/>
    <property type="match status" value="1"/>
</dbReference>
<dbReference type="PROSITE" id="PS51419">
    <property type="entry name" value="RAB"/>
    <property type="match status" value="1"/>
</dbReference>
<organism evidence="10 11">
    <name type="scientific">Cercophora scortea</name>
    <dbReference type="NCBI Taxonomy" id="314031"/>
    <lineage>
        <taxon>Eukaryota</taxon>
        <taxon>Fungi</taxon>
        <taxon>Dikarya</taxon>
        <taxon>Ascomycota</taxon>
        <taxon>Pezizomycotina</taxon>
        <taxon>Sordariomycetes</taxon>
        <taxon>Sordariomycetidae</taxon>
        <taxon>Sordariales</taxon>
        <taxon>Lasiosphaeriaceae</taxon>
        <taxon>Cercophora</taxon>
    </lineage>
</organism>
<sequence length="162" mass="18063">VVVGDSGVQKTKTLITYTTGAFPGDYIPTVFDGYTATIMVDEKPFTLKLWDTAGQEEYDRLRPLSYPQTDVFLVFVTIGRQATYDNVEDKWVPEIAHHCPGVPIIIVGIKDSMDGDTSLDHVKLGDGKREGQKLVRKLGVAMYLECDIGTQEGLKEVFEWVC</sequence>
<dbReference type="AlphaFoldDB" id="A0AAE0MH85"/>
<dbReference type="InterPro" id="IPR027417">
    <property type="entry name" value="P-loop_NTPase"/>
</dbReference>
<keyword evidence="9" id="KW-0636">Prenylation</keyword>
<dbReference type="CDD" id="cd00157">
    <property type="entry name" value="Rho"/>
    <property type="match status" value="1"/>
</dbReference>
<evidence type="ECO:0000256" key="3">
    <source>
        <dbReference type="ARBA" id="ARBA00022475"/>
    </source>
</evidence>
<evidence type="ECO:0000256" key="7">
    <source>
        <dbReference type="ARBA" id="ARBA00023136"/>
    </source>
</evidence>
<dbReference type="GO" id="GO:0003924">
    <property type="term" value="F:GTPase activity"/>
    <property type="evidence" value="ECO:0007669"/>
    <property type="project" value="InterPro"/>
</dbReference>
<evidence type="ECO:0000313" key="11">
    <source>
        <dbReference type="Proteomes" id="UP001286456"/>
    </source>
</evidence>
<dbReference type="InterPro" id="IPR003578">
    <property type="entry name" value="Small_GTPase_Rho"/>
</dbReference>
<gene>
    <name evidence="10" type="ORF">B0T19DRAFT_354646</name>
</gene>
<evidence type="ECO:0000256" key="5">
    <source>
        <dbReference type="ARBA" id="ARBA00022741"/>
    </source>
</evidence>
<dbReference type="GO" id="GO:0005886">
    <property type="term" value="C:plasma membrane"/>
    <property type="evidence" value="ECO:0007669"/>
    <property type="project" value="UniProtKB-SubCell"/>
</dbReference>